<feature type="transmembrane region" description="Helical" evidence="8">
    <location>
        <begin position="96"/>
        <end position="114"/>
    </location>
</feature>
<dbReference type="PANTHER" id="PTHR43057:SF1">
    <property type="entry name" value="ARSENICAL-RESISTANCE PROTEIN 3"/>
    <property type="match status" value="1"/>
</dbReference>
<comment type="similarity">
    <text evidence="2">Belongs to the arsenical resistance-3 (ACR3) (TC 2.A.59) family.</text>
</comment>
<dbReference type="InterPro" id="IPR004706">
    <property type="entry name" value="Arsenical-R_Acr3"/>
</dbReference>
<keyword evidence="10" id="KW-1185">Reference proteome</keyword>
<feature type="transmembrane region" description="Helical" evidence="8">
    <location>
        <begin position="12"/>
        <end position="31"/>
    </location>
</feature>
<evidence type="ECO:0000256" key="7">
    <source>
        <dbReference type="ARBA" id="ARBA00023136"/>
    </source>
</evidence>
<evidence type="ECO:0000256" key="3">
    <source>
        <dbReference type="ARBA" id="ARBA00022448"/>
    </source>
</evidence>
<evidence type="ECO:0000256" key="5">
    <source>
        <dbReference type="ARBA" id="ARBA00022692"/>
    </source>
</evidence>
<sequence length="333" mass="35700">MVAWLEKHQIWMYLFALAIGGVLGLSAPGVGAPLETAINPVLGLLLYATFLMVPLVRLGQGFKDFRFLGALMVVNFVLVPVVVFLLTRFIAGDQVLLVGVLFVLLAPCIDYVIVFTHFAGGASERLLSATPLLMIGQMFLLPVYLWLFVGTEFVRSVDFAPFLEAFGLLILAPLCAAGLTQFAAARTSWGKKLADGVSAAMVPLMMATLAIIVASQIFKVTHQLGKLVVVVPLYVAFAMIMIAAGAVVSRAAGLGIASQRAVVFSAVTRNSLVVLPLVLALPAQFELAPLVVVTQTLVELCIMLVMIWALPRILKPQVALGARSQDSLRLLND</sequence>
<dbReference type="OrthoDB" id="3254016at2"/>
<feature type="transmembrane region" description="Helical" evidence="8">
    <location>
        <begin position="261"/>
        <end position="281"/>
    </location>
</feature>
<protein>
    <submittedName>
        <fullName evidence="9">Arsenic resistance protein</fullName>
    </submittedName>
</protein>
<evidence type="ECO:0000256" key="1">
    <source>
        <dbReference type="ARBA" id="ARBA00004651"/>
    </source>
</evidence>
<organism evidence="9 10">
    <name type="scientific">Corynebacterium stationis</name>
    <dbReference type="NCBI Taxonomy" id="1705"/>
    <lineage>
        <taxon>Bacteria</taxon>
        <taxon>Bacillati</taxon>
        <taxon>Actinomycetota</taxon>
        <taxon>Actinomycetes</taxon>
        <taxon>Mycobacteriales</taxon>
        <taxon>Corynebacteriaceae</taxon>
        <taxon>Corynebacterium</taxon>
    </lineage>
</organism>
<evidence type="ECO:0000256" key="8">
    <source>
        <dbReference type="SAM" id="Phobius"/>
    </source>
</evidence>
<gene>
    <name evidence="9" type="ORF">AYJ05_03325</name>
</gene>
<dbReference type="GO" id="GO:0005886">
    <property type="term" value="C:plasma membrane"/>
    <property type="evidence" value="ECO:0007669"/>
    <property type="project" value="UniProtKB-SubCell"/>
</dbReference>
<proteinExistence type="inferred from homology"/>
<keyword evidence="7 8" id="KW-0472">Membrane</keyword>
<dbReference type="Gene3D" id="1.20.1530.20">
    <property type="match status" value="1"/>
</dbReference>
<reference evidence="10" key="1">
    <citation type="submission" date="2016-02" db="EMBL/GenBank/DDBJ databases">
        <authorList>
            <person name="Kaur G."/>
            <person name="Nair G.R."/>
            <person name="Mayilraj S."/>
        </authorList>
    </citation>
    <scope>NUCLEOTIDE SEQUENCE [LARGE SCALE GENOMIC DNA]</scope>
    <source>
        <strain evidence="10">GA-15</strain>
    </source>
</reference>
<name>A0A177IV90_9CORY</name>
<comment type="caution">
    <text evidence="9">The sequence shown here is derived from an EMBL/GenBank/DDBJ whole genome shotgun (WGS) entry which is preliminary data.</text>
</comment>
<dbReference type="InterPro" id="IPR038770">
    <property type="entry name" value="Na+/solute_symporter_sf"/>
</dbReference>
<feature type="transmembrane region" description="Helical" evidence="8">
    <location>
        <begin position="68"/>
        <end position="90"/>
    </location>
</feature>
<accession>A0A177IV90</accession>
<feature type="transmembrane region" description="Helical" evidence="8">
    <location>
        <begin position="159"/>
        <end position="184"/>
    </location>
</feature>
<dbReference type="GO" id="GO:0015104">
    <property type="term" value="F:antimonite transmembrane transporter activity"/>
    <property type="evidence" value="ECO:0007669"/>
    <property type="project" value="TreeGrafter"/>
</dbReference>
<feature type="transmembrane region" description="Helical" evidence="8">
    <location>
        <begin position="287"/>
        <end position="310"/>
    </location>
</feature>
<dbReference type="GO" id="GO:0015105">
    <property type="term" value="F:arsenite transmembrane transporter activity"/>
    <property type="evidence" value="ECO:0007669"/>
    <property type="project" value="TreeGrafter"/>
</dbReference>
<feature type="transmembrane region" description="Helical" evidence="8">
    <location>
        <begin position="196"/>
        <end position="218"/>
    </location>
</feature>
<dbReference type="InterPro" id="IPR002657">
    <property type="entry name" value="BilAc:Na_symport/Acr3"/>
</dbReference>
<keyword evidence="6 8" id="KW-1133">Transmembrane helix</keyword>
<evidence type="ECO:0000256" key="6">
    <source>
        <dbReference type="ARBA" id="ARBA00022989"/>
    </source>
</evidence>
<keyword evidence="3" id="KW-0813">Transport</keyword>
<feature type="transmembrane region" description="Helical" evidence="8">
    <location>
        <begin position="224"/>
        <end position="249"/>
    </location>
</feature>
<dbReference type="RefSeq" id="WP_066837396.1">
    <property type="nucleotide sequence ID" value="NZ_LSTQ01000001.1"/>
</dbReference>
<dbReference type="PANTHER" id="PTHR43057">
    <property type="entry name" value="ARSENITE EFFLUX TRANSPORTER"/>
    <property type="match status" value="1"/>
</dbReference>
<dbReference type="AlphaFoldDB" id="A0A177IV90"/>
<evidence type="ECO:0000256" key="4">
    <source>
        <dbReference type="ARBA" id="ARBA00022475"/>
    </source>
</evidence>
<dbReference type="EMBL" id="LSTQ01000001">
    <property type="protein sequence ID" value="OAH32698.1"/>
    <property type="molecule type" value="Genomic_DNA"/>
</dbReference>
<feature type="transmembrane region" description="Helical" evidence="8">
    <location>
        <begin position="37"/>
        <end position="56"/>
    </location>
</feature>
<dbReference type="Pfam" id="PF01758">
    <property type="entry name" value="SBF"/>
    <property type="match status" value="1"/>
</dbReference>
<feature type="transmembrane region" description="Helical" evidence="8">
    <location>
        <begin position="126"/>
        <end position="147"/>
    </location>
</feature>
<dbReference type="Proteomes" id="UP000076947">
    <property type="component" value="Unassembled WGS sequence"/>
</dbReference>
<comment type="subcellular location">
    <subcellularLocation>
        <location evidence="1">Cell membrane</location>
        <topology evidence="1">Multi-pass membrane protein</topology>
    </subcellularLocation>
</comment>
<evidence type="ECO:0000313" key="10">
    <source>
        <dbReference type="Proteomes" id="UP000076947"/>
    </source>
</evidence>
<evidence type="ECO:0000313" key="9">
    <source>
        <dbReference type="EMBL" id="OAH32698.1"/>
    </source>
</evidence>
<keyword evidence="5 8" id="KW-0812">Transmembrane</keyword>
<keyword evidence="4" id="KW-1003">Cell membrane</keyword>
<dbReference type="GO" id="GO:0015297">
    <property type="term" value="F:antiporter activity"/>
    <property type="evidence" value="ECO:0007669"/>
    <property type="project" value="InterPro"/>
</dbReference>
<evidence type="ECO:0000256" key="2">
    <source>
        <dbReference type="ARBA" id="ARBA00010110"/>
    </source>
</evidence>